<feature type="chain" id="PRO_5012172670" evidence="5">
    <location>
        <begin position="24"/>
        <end position="851"/>
    </location>
</feature>
<dbReference type="InterPro" id="IPR001117">
    <property type="entry name" value="Cu-oxidase_2nd"/>
</dbReference>
<gene>
    <name evidence="9" type="ORF">BQ2448_2782</name>
</gene>
<dbReference type="OrthoDB" id="2121828at2759"/>
<feature type="domain" description="Plastocyanin-like" evidence="8">
    <location>
        <begin position="104"/>
        <end position="217"/>
    </location>
</feature>
<dbReference type="InterPro" id="IPR008972">
    <property type="entry name" value="Cupredoxin"/>
</dbReference>
<evidence type="ECO:0000313" key="9">
    <source>
        <dbReference type="EMBL" id="SCV71194.1"/>
    </source>
</evidence>
<accession>A0A238FH21</accession>
<evidence type="ECO:0000256" key="4">
    <source>
        <dbReference type="SAM" id="MobiDB-lite"/>
    </source>
</evidence>
<evidence type="ECO:0000259" key="7">
    <source>
        <dbReference type="Pfam" id="PF07731"/>
    </source>
</evidence>
<dbReference type="AlphaFoldDB" id="A0A238FH21"/>
<dbReference type="Pfam" id="PF00394">
    <property type="entry name" value="Cu-oxidase"/>
    <property type="match status" value="1"/>
</dbReference>
<dbReference type="GO" id="GO:0016491">
    <property type="term" value="F:oxidoreductase activity"/>
    <property type="evidence" value="ECO:0007669"/>
    <property type="project" value="InterPro"/>
</dbReference>
<keyword evidence="5" id="KW-0732">Signal</keyword>
<evidence type="ECO:0000256" key="5">
    <source>
        <dbReference type="SAM" id="SignalP"/>
    </source>
</evidence>
<feature type="domain" description="Plastocyanin-like" evidence="6">
    <location>
        <begin position="231"/>
        <end position="374"/>
    </location>
</feature>
<keyword evidence="2" id="KW-0186">Copper</keyword>
<evidence type="ECO:0000256" key="3">
    <source>
        <dbReference type="ARBA" id="ARBA00023180"/>
    </source>
</evidence>
<dbReference type="InterPro" id="IPR045087">
    <property type="entry name" value="Cu-oxidase_fam"/>
</dbReference>
<dbReference type="InterPro" id="IPR011706">
    <property type="entry name" value="Cu-oxidase_C"/>
</dbReference>
<dbReference type="Gene3D" id="2.60.40.420">
    <property type="entry name" value="Cupredoxins - blue copper proteins"/>
    <property type="match status" value="3"/>
</dbReference>
<evidence type="ECO:0000313" key="10">
    <source>
        <dbReference type="Proteomes" id="UP000198372"/>
    </source>
</evidence>
<keyword evidence="3" id="KW-0325">Glycoprotein</keyword>
<name>A0A238FH21_9BASI</name>
<sequence>MKFSNSIFSCVVLVSGWADLARAHGAAGDTGGLVPTTSVDPSCTDSREWFSPYRSKFEAHERGENLDELKLPGSIDDSEYLLNPNFRINNCQTTRYYYLDIHETLAAPDGFEREMFLFNGLINGPLIEANQGDTIIVYVHNYLDVGTTVHWHGLAQNGTGWADGPLGVTQCPIPPGTTFIYKYTLSRPDQYGTYWYHAHRLGHYGDGLVAPMIIHHPDDPLKRGDMYDIDQVVMIRDHYHPLSTRIINSLLVNGSFQGSALAPSPNSGLINGRGRYNCSFAPGGSKCTDDSPYTEFNFPQGSRVRLRLINPSAHAQFLASVDAHPLDIAEADDTPVWQTTVHRVPINIGQRYSAIINTSNDKVGDLFWMRADINTQCFGANFTDLDPEVKAIIRISSSSSDNGSYPSPSSQPTLSSGATGDSTGGQPAGSDSSTQPPSTDNGTGDSGWSIGYSNSGHISTDDSWKSTDDGADMFGDGHTGSSTDNYDGSHQSDNPENSDNSEGSGNGENPDGSGDGRSAQSDSVGSDGSDDSDDSWSQGSQGSSQRTVRLGRRNNNNNPGSNSYNGQSLPTSTDWSDAVNGSCHDLAESTLVPRIPFNPPASSISHEFKATILTTPSGAGGFAANNVSFESFVDDPFLFRVNRGDDIPSGLSASIVLDDKSLAHDIVINNVNPVDHPFHLHGVQMHLIARGAGTVNADNISSVVLNLNNPIRRDTISVTGNTFAIVRVIADDPGVWAFHCHIVYVSFTARHQVVGLMGVVVIRPDLVRKMEIPQHARDVSDPAEGTSDYLFAIADPISPVLGLPQLCQRGSNRNQNAQVNIEPGRRSRRSLYPQLPSHDFIRKRVPLNHDW</sequence>
<dbReference type="PANTHER" id="PTHR11709:SF414">
    <property type="entry name" value="ADR239WP"/>
    <property type="match status" value="1"/>
</dbReference>
<feature type="compositionally biased region" description="Low complexity" evidence="4">
    <location>
        <begin position="553"/>
        <end position="568"/>
    </location>
</feature>
<feature type="region of interest" description="Disordered" evidence="4">
    <location>
        <begin position="397"/>
        <end position="577"/>
    </location>
</feature>
<proteinExistence type="inferred from homology"/>
<dbReference type="EMBL" id="FMSP01000007">
    <property type="protein sequence ID" value="SCV71194.1"/>
    <property type="molecule type" value="Genomic_DNA"/>
</dbReference>
<dbReference type="InterPro" id="IPR011707">
    <property type="entry name" value="Cu-oxidase-like_N"/>
</dbReference>
<evidence type="ECO:0000256" key="2">
    <source>
        <dbReference type="ARBA" id="ARBA00023008"/>
    </source>
</evidence>
<dbReference type="Pfam" id="PF07731">
    <property type="entry name" value="Cu-oxidase_2"/>
    <property type="match status" value="1"/>
</dbReference>
<dbReference type="PANTHER" id="PTHR11709">
    <property type="entry name" value="MULTI-COPPER OXIDASE"/>
    <property type="match status" value="1"/>
</dbReference>
<feature type="compositionally biased region" description="Polar residues" evidence="4">
    <location>
        <begin position="411"/>
        <end position="421"/>
    </location>
</feature>
<feature type="compositionally biased region" description="Low complexity" evidence="4">
    <location>
        <begin position="397"/>
        <end position="410"/>
    </location>
</feature>
<dbReference type="STRING" id="269621.A0A238FH21"/>
<feature type="compositionally biased region" description="Basic and acidic residues" evidence="4">
    <location>
        <begin position="459"/>
        <end position="468"/>
    </location>
</feature>
<feature type="compositionally biased region" description="Low complexity" evidence="4">
    <location>
        <begin position="518"/>
        <end position="527"/>
    </location>
</feature>
<feature type="compositionally biased region" description="Polar residues" evidence="4">
    <location>
        <begin position="428"/>
        <end position="443"/>
    </location>
</feature>
<protein>
    <submittedName>
        <fullName evidence="9">BQ2448_2782 protein</fullName>
    </submittedName>
</protein>
<feature type="signal peptide" evidence="5">
    <location>
        <begin position="1"/>
        <end position="23"/>
    </location>
</feature>
<dbReference type="GO" id="GO:0005507">
    <property type="term" value="F:copper ion binding"/>
    <property type="evidence" value="ECO:0007669"/>
    <property type="project" value="InterPro"/>
</dbReference>
<dbReference type="Pfam" id="PF07732">
    <property type="entry name" value="Cu-oxidase_3"/>
    <property type="match status" value="1"/>
</dbReference>
<keyword evidence="10" id="KW-1185">Reference proteome</keyword>
<dbReference type="SUPFAM" id="SSF49503">
    <property type="entry name" value="Cupredoxins"/>
    <property type="match status" value="3"/>
</dbReference>
<organism evidence="9 10">
    <name type="scientific">Microbotryum intermedium</name>
    <dbReference type="NCBI Taxonomy" id="269621"/>
    <lineage>
        <taxon>Eukaryota</taxon>
        <taxon>Fungi</taxon>
        <taxon>Dikarya</taxon>
        <taxon>Basidiomycota</taxon>
        <taxon>Pucciniomycotina</taxon>
        <taxon>Microbotryomycetes</taxon>
        <taxon>Microbotryales</taxon>
        <taxon>Microbotryaceae</taxon>
        <taxon>Microbotryum</taxon>
    </lineage>
</organism>
<feature type="domain" description="Plastocyanin-like" evidence="7">
    <location>
        <begin position="665"/>
        <end position="764"/>
    </location>
</feature>
<feature type="compositionally biased region" description="Polar residues" evidence="4">
    <location>
        <begin position="479"/>
        <end position="503"/>
    </location>
</feature>
<evidence type="ECO:0000256" key="1">
    <source>
        <dbReference type="ARBA" id="ARBA00010609"/>
    </source>
</evidence>
<evidence type="ECO:0000259" key="8">
    <source>
        <dbReference type="Pfam" id="PF07732"/>
    </source>
</evidence>
<feature type="compositionally biased region" description="Low complexity" evidence="4">
    <location>
        <begin position="535"/>
        <end position="545"/>
    </location>
</feature>
<dbReference type="Proteomes" id="UP000198372">
    <property type="component" value="Unassembled WGS sequence"/>
</dbReference>
<reference evidence="10" key="1">
    <citation type="submission" date="2016-09" db="EMBL/GenBank/DDBJ databases">
        <authorList>
            <person name="Jeantristanb JTB J.-T."/>
            <person name="Ricardo R."/>
        </authorList>
    </citation>
    <scope>NUCLEOTIDE SEQUENCE [LARGE SCALE GENOMIC DNA]</scope>
</reference>
<evidence type="ECO:0000259" key="6">
    <source>
        <dbReference type="Pfam" id="PF00394"/>
    </source>
</evidence>
<comment type="similarity">
    <text evidence="1">Belongs to the multicopper oxidase family.</text>
</comment>